<dbReference type="PANTHER" id="PTHR41523">
    <property type="entry name" value="TWO-COMPONENT SYSTEM SENSOR PROTEIN"/>
    <property type="match status" value="1"/>
</dbReference>
<name>A0ABW4I095_9SPHN</name>
<evidence type="ECO:0000256" key="1">
    <source>
        <dbReference type="ARBA" id="ARBA00000085"/>
    </source>
</evidence>
<evidence type="ECO:0000256" key="5">
    <source>
        <dbReference type="ARBA" id="ARBA00022741"/>
    </source>
</evidence>
<proteinExistence type="predicted"/>
<dbReference type="Pfam" id="PF01590">
    <property type="entry name" value="GAF"/>
    <property type="match status" value="1"/>
</dbReference>
<dbReference type="GO" id="GO:0004673">
    <property type="term" value="F:protein histidine kinase activity"/>
    <property type="evidence" value="ECO:0007669"/>
    <property type="project" value="UniProtKB-EC"/>
</dbReference>
<dbReference type="EC" id="2.7.13.3" evidence="2"/>
<keyword evidence="3" id="KW-0597">Phosphoprotein</keyword>
<evidence type="ECO:0000313" key="10">
    <source>
        <dbReference type="EMBL" id="MFD1611304.1"/>
    </source>
</evidence>
<sequence length="547" mass="60040">MASDWPAGESEMARRIRDHDWSATPIGPIESWPPELRSTVDLMLDHGFPMIVLWGRDLIQIYNDGYAVIMADKHPAGLGQPTRECWPEVWDINAPIYDRVGAGETLTFEDKLFPIARHGPIENAWFTLTYSPLREGRDVAGVLVTLFETTAGHLAAAHREAALQIEEQRAFLLRLSDTLRPLEGATEIEGEAARILGDSLDAAWTYYGELTRTPQQLMTVRASHVRAGVPGIVGTYPVESTAVLDRLQAGHALAIEDISDSPLFSAKARARWGKIGMRSIAAVPIVKKGNLIAAVIVADTKPRDWSDAIGLIEETAERTWAAVERANAEAALRESRHRLQFLVAELQHRVRNILTVVRSVFDRTIEAGGTLEDVADHFKGRLDSLARTQVVVTQNVGGLIDLENLIRDELLSVGVSDGPHLTIGGPDVALTSKEAESIGLAIHELTTNALKYGALRNSTGKLDIRWTANMSYGESERLDLIWTEQGVSAVAVKPTRRGFGSELIEEALPYRLGAETKLEFRGGGVRCTISLPMPGQDELAVPIWKEA</sequence>
<dbReference type="Proteomes" id="UP001597115">
    <property type="component" value="Unassembled WGS sequence"/>
</dbReference>
<dbReference type="Gene3D" id="3.30.565.10">
    <property type="entry name" value="Histidine kinase-like ATPase, C-terminal domain"/>
    <property type="match status" value="1"/>
</dbReference>
<dbReference type="Pfam" id="PF07536">
    <property type="entry name" value="HWE_HK"/>
    <property type="match status" value="1"/>
</dbReference>
<feature type="domain" description="Signal transduction histidine kinase HWE region" evidence="9">
    <location>
        <begin position="345"/>
        <end position="427"/>
    </location>
</feature>
<dbReference type="InterPro" id="IPR003018">
    <property type="entry name" value="GAF"/>
</dbReference>
<feature type="domain" description="GAF" evidence="8">
    <location>
        <begin position="184"/>
        <end position="333"/>
    </location>
</feature>
<accession>A0ABW4I095</accession>
<dbReference type="Gene3D" id="3.30.450.40">
    <property type="match status" value="1"/>
</dbReference>
<protein>
    <recommendedName>
        <fullName evidence="2">histidine kinase</fullName>
        <ecNumber evidence="2">2.7.13.3</ecNumber>
    </recommendedName>
</protein>
<reference evidence="11" key="1">
    <citation type="journal article" date="2019" name="Int. J. Syst. Evol. Microbiol.">
        <title>The Global Catalogue of Microorganisms (GCM) 10K type strain sequencing project: providing services to taxonomists for standard genome sequencing and annotation.</title>
        <authorList>
            <consortium name="The Broad Institute Genomics Platform"/>
            <consortium name="The Broad Institute Genome Sequencing Center for Infectious Disease"/>
            <person name="Wu L."/>
            <person name="Ma J."/>
        </authorList>
    </citation>
    <scope>NUCLEOTIDE SEQUENCE [LARGE SCALE GENOMIC DNA]</scope>
    <source>
        <strain evidence="11">CGMCC 1.16275</strain>
    </source>
</reference>
<keyword evidence="4 10" id="KW-0808">Transferase</keyword>
<dbReference type="InterPro" id="IPR029016">
    <property type="entry name" value="GAF-like_dom_sf"/>
</dbReference>
<dbReference type="InterPro" id="IPR011102">
    <property type="entry name" value="Sig_transdc_His_kinase_HWE"/>
</dbReference>
<keyword evidence="7" id="KW-0067">ATP-binding</keyword>
<evidence type="ECO:0000259" key="9">
    <source>
        <dbReference type="SMART" id="SM00911"/>
    </source>
</evidence>
<keyword evidence="5" id="KW-0547">Nucleotide-binding</keyword>
<dbReference type="SMART" id="SM00065">
    <property type="entry name" value="GAF"/>
    <property type="match status" value="1"/>
</dbReference>
<evidence type="ECO:0000256" key="7">
    <source>
        <dbReference type="ARBA" id="ARBA00022840"/>
    </source>
</evidence>
<dbReference type="Gene3D" id="3.30.450.20">
    <property type="entry name" value="PAS domain"/>
    <property type="match status" value="1"/>
</dbReference>
<dbReference type="SUPFAM" id="SSF55781">
    <property type="entry name" value="GAF domain-like"/>
    <property type="match status" value="1"/>
</dbReference>
<evidence type="ECO:0000256" key="4">
    <source>
        <dbReference type="ARBA" id="ARBA00022679"/>
    </source>
</evidence>
<evidence type="ECO:0000313" key="11">
    <source>
        <dbReference type="Proteomes" id="UP001597115"/>
    </source>
</evidence>
<dbReference type="PANTHER" id="PTHR41523:SF7">
    <property type="entry name" value="HISTIDINE KINASE"/>
    <property type="match status" value="1"/>
</dbReference>
<evidence type="ECO:0000256" key="6">
    <source>
        <dbReference type="ARBA" id="ARBA00022777"/>
    </source>
</evidence>
<evidence type="ECO:0000256" key="3">
    <source>
        <dbReference type="ARBA" id="ARBA00022553"/>
    </source>
</evidence>
<dbReference type="RefSeq" id="WP_380887793.1">
    <property type="nucleotide sequence ID" value="NZ_JBHUDY010000001.1"/>
</dbReference>
<gene>
    <name evidence="10" type="ORF">ACFSCW_05755</name>
</gene>
<keyword evidence="11" id="KW-1185">Reference proteome</keyword>
<comment type="caution">
    <text evidence="10">The sequence shown here is derived from an EMBL/GenBank/DDBJ whole genome shotgun (WGS) entry which is preliminary data.</text>
</comment>
<dbReference type="SMART" id="SM00911">
    <property type="entry name" value="HWE_HK"/>
    <property type="match status" value="1"/>
</dbReference>
<keyword evidence="6 10" id="KW-0418">Kinase</keyword>
<dbReference type="EMBL" id="JBHUDY010000001">
    <property type="protein sequence ID" value="MFD1611304.1"/>
    <property type="molecule type" value="Genomic_DNA"/>
</dbReference>
<evidence type="ECO:0000259" key="8">
    <source>
        <dbReference type="SMART" id="SM00065"/>
    </source>
</evidence>
<evidence type="ECO:0000256" key="2">
    <source>
        <dbReference type="ARBA" id="ARBA00012438"/>
    </source>
</evidence>
<dbReference type="InterPro" id="IPR036890">
    <property type="entry name" value="HATPase_C_sf"/>
</dbReference>
<comment type="catalytic activity">
    <reaction evidence="1">
        <text>ATP + protein L-histidine = ADP + protein N-phospho-L-histidine.</text>
        <dbReference type="EC" id="2.7.13.3"/>
    </reaction>
</comment>
<organism evidence="10 11">
    <name type="scientific">Sphingomonas tabacisoli</name>
    <dbReference type="NCBI Taxonomy" id="2249466"/>
    <lineage>
        <taxon>Bacteria</taxon>
        <taxon>Pseudomonadati</taxon>
        <taxon>Pseudomonadota</taxon>
        <taxon>Alphaproteobacteria</taxon>
        <taxon>Sphingomonadales</taxon>
        <taxon>Sphingomonadaceae</taxon>
        <taxon>Sphingomonas</taxon>
    </lineage>
</organism>